<sequence>MTNTNVMSTQKQCQAILTKRFKNPTKFKMNKSLITIITVIILALLPYSSTLSLPSGDPAPGRSPGPPTFKNVDIDHLETNLEVPDETVYDEVTTNDEISSTVSESSVSELTVGDACSFASIPSDSDGIVTLSERNSDINVTISHSVFETDELVKGVIYDGKCVFI</sequence>
<dbReference type="EMBL" id="OV170228">
    <property type="protein sequence ID" value="CAH0730051.1"/>
    <property type="molecule type" value="Genomic_DNA"/>
</dbReference>
<protein>
    <submittedName>
        <fullName evidence="1">Uncharacterized protein</fullName>
    </submittedName>
</protein>
<proteinExistence type="predicted"/>
<reference evidence="1" key="1">
    <citation type="submission" date="2021-12" db="EMBL/GenBank/DDBJ databases">
        <authorList>
            <person name="Martin H S."/>
        </authorList>
    </citation>
    <scope>NUCLEOTIDE SEQUENCE</scope>
</reference>
<accession>A0A8J9YLL0</accession>
<organism evidence="1 2">
    <name type="scientific">Brenthis ino</name>
    <name type="common">lesser marbled fritillary</name>
    <dbReference type="NCBI Taxonomy" id="405034"/>
    <lineage>
        <taxon>Eukaryota</taxon>
        <taxon>Metazoa</taxon>
        <taxon>Ecdysozoa</taxon>
        <taxon>Arthropoda</taxon>
        <taxon>Hexapoda</taxon>
        <taxon>Insecta</taxon>
        <taxon>Pterygota</taxon>
        <taxon>Neoptera</taxon>
        <taxon>Endopterygota</taxon>
        <taxon>Lepidoptera</taxon>
        <taxon>Glossata</taxon>
        <taxon>Ditrysia</taxon>
        <taxon>Papilionoidea</taxon>
        <taxon>Nymphalidae</taxon>
        <taxon>Heliconiinae</taxon>
        <taxon>Argynnini</taxon>
        <taxon>Brenthis</taxon>
    </lineage>
</organism>
<evidence type="ECO:0000313" key="2">
    <source>
        <dbReference type="Proteomes" id="UP000838878"/>
    </source>
</evidence>
<dbReference type="Proteomes" id="UP000838878">
    <property type="component" value="Chromosome 8"/>
</dbReference>
<keyword evidence="2" id="KW-1185">Reference proteome</keyword>
<evidence type="ECO:0000313" key="1">
    <source>
        <dbReference type="EMBL" id="CAH0730051.1"/>
    </source>
</evidence>
<dbReference type="OrthoDB" id="6681966at2759"/>
<feature type="non-terminal residue" evidence="1">
    <location>
        <position position="165"/>
    </location>
</feature>
<gene>
    <name evidence="1" type="ORF">BINO364_LOCUS15075</name>
</gene>
<name>A0A8J9YLL0_9NEOP</name>
<dbReference type="AlphaFoldDB" id="A0A8J9YLL0"/>